<evidence type="ECO:0000313" key="3">
    <source>
        <dbReference type="Proteomes" id="UP000182977"/>
    </source>
</evidence>
<name>A0A1H2IBI0_9ACTN</name>
<keyword evidence="3" id="KW-1185">Reference proteome</keyword>
<evidence type="ECO:0000313" key="2">
    <source>
        <dbReference type="EMBL" id="SDU41371.1"/>
    </source>
</evidence>
<organism evidence="2 3">
    <name type="scientific">Jiangella alkaliphila</name>
    <dbReference type="NCBI Taxonomy" id="419479"/>
    <lineage>
        <taxon>Bacteria</taxon>
        <taxon>Bacillati</taxon>
        <taxon>Actinomycetota</taxon>
        <taxon>Actinomycetes</taxon>
        <taxon>Jiangellales</taxon>
        <taxon>Jiangellaceae</taxon>
        <taxon>Jiangella</taxon>
    </lineage>
</organism>
<feature type="signal peptide" evidence="1">
    <location>
        <begin position="1"/>
        <end position="27"/>
    </location>
</feature>
<evidence type="ECO:0008006" key="4">
    <source>
        <dbReference type="Google" id="ProtNLM"/>
    </source>
</evidence>
<proteinExistence type="predicted"/>
<dbReference type="AlphaFoldDB" id="A0A1H2IBI0"/>
<accession>A0A1H2IBI0</accession>
<dbReference type="EMBL" id="LT629791">
    <property type="protein sequence ID" value="SDU41371.1"/>
    <property type="molecule type" value="Genomic_DNA"/>
</dbReference>
<protein>
    <recommendedName>
        <fullName evidence="4">Enoyl reductase</fullName>
    </recommendedName>
</protein>
<keyword evidence="1" id="KW-0732">Signal</keyword>
<gene>
    <name evidence="2" type="ORF">SAMN04488563_1578</name>
</gene>
<feature type="chain" id="PRO_5009276472" description="Enoyl reductase" evidence="1">
    <location>
        <begin position="28"/>
        <end position="347"/>
    </location>
</feature>
<evidence type="ECO:0000256" key="1">
    <source>
        <dbReference type="SAM" id="SignalP"/>
    </source>
</evidence>
<dbReference type="STRING" id="419479.SAMN04488563_1578"/>
<sequence>MRRVCMPLLVGLTAGALGLLAAAPAQADITDDQVGGDAGDGQLTAVAVSLSGNGLGGGDGSDGGGGGVSVSVQVPSPCWWEIMEFATGEWIYQEWGQNYDELDDPVGPGYDPGFVYPPLEEIEAHRDEPGHWAFGTLLNQGDSFEAASECFDQLVAANGGAHAIWVAEGDTPPQPPTPPVPPELLAEVAFEHLDIPVPDTLRSPAADSYVNLPTWFWVQPGDGPRDGFVPLEVTATAGDNSATVVADPDRLTVRSSAGVTAACSPEQARRSYASDLPDSAGCSLVHTRSSATVPGLAYAVTATGAYVASWSGQEDGAPVAGGSLGAVTSPAAEIALPVAEVQTIVVD</sequence>
<dbReference type="Proteomes" id="UP000182977">
    <property type="component" value="Chromosome I"/>
</dbReference>
<reference evidence="3" key="1">
    <citation type="submission" date="2016-10" db="EMBL/GenBank/DDBJ databases">
        <authorList>
            <person name="Varghese N."/>
            <person name="Submissions S."/>
        </authorList>
    </citation>
    <scope>NUCLEOTIDE SEQUENCE [LARGE SCALE GENOMIC DNA]</scope>
    <source>
        <strain evidence="3">DSM 45079</strain>
    </source>
</reference>